<name>A0A0P9D8G6_9CHLR</name>
<evidence type="ECO:0000313" key="3">
    <source>
        <dbReference type="EMBL" id="KPV48828.1"/>
    </source>
</evidence>
<keyword evidence="2" id="KW-1133">Transmembrane helix</keyword>
<dbReference type="Proteomes" id="UP000050509">
    <property type="component" value="Unassembled WGS sequence"/>
</dbReference>
<comment type="caution">
    <text evidence="3">The sequence shown here is derived from an EMBL/GenBank/DDBJ whole genome shotgun (WGS) entry which is preliminary data.</text>
</comment>
<accession>A0A0P9D8G6</accession>
<feature type="compositionally biased region" description="Polar residues" evidence="1">
    <location>
        <begin position="1"/>
        <end position="13"/>
    </location>
</feature>
<gene>
    <name evidence="3" type="ORF">SE17_35975</name>
</gene>
<keyword evidence="4" id="KW-1185">Reference proteome</keyword>
<keyword evidence="2" id="KW-0472">Membrane</keyword>
<proteinExistence type="predicted"/>
<evidence type="ECO:0000256" key="1">
    <source>
        <dbReference type="SAM" id="MobiDB-lite"/>
    </source>
</evidence>
<evidence type="ECO:0008006" key="5">
    <source>
        <dbReference type="Google" id="ProtNLM"/>
    </source>
</evidence>
<protein>
    <recommendedName>
        <fullName evidence="5">Chloride channel protein</fullName>
    </recommendedName>
</protein>
<feature type="transmembrane region" description="Helical" evidence="2">
    <location>
        <begin position="37"/>
        <end position="59"/>
    </location>
</feature>
<keyword evidence="2" id="KW-0812">Transmembrane</keyword>
<sequence length="80" mass="8771">MANQGNTSSTPTAQAEAAQARSEIQQYLDMSRQRRRMFPRAAVVGLAAGIIAVLFRFALVAGDDLRNGLIAWSHQWPAWG</sequence>
<evidence type="ECO:0000256" key="2">
    <source>
        <dbReference type="SAM" id="Phobius"/>
    </source>
</evidence>
<reference evidence="3 4" key="1">
    <citation type="submission" date="2015-09" db="EMBL/GenBank/DDBJ databases">
        <title>Draft genome sequence of Kouleothrix aurantiaca JCM 19913.</title>
        <authorList>
            <person name="Hemp J."/>
        </authorList>
    </citation>
    <scope>NUCLEOTIDE SEQUENCE [LARGE SCALE GENOMIC DNA]</scope>
    <source>
        <strain evidence="3 4">COM-B</strain>
    </source>
</reference>
<dbReference type="EMBL" id="LJCR01002369">
    <property type="protein sequence ID" value="KPV48828.1"/>
    <property type="molecule type" value="Genomic_DNA"/>
</dbReference>
<feature type="non-terminal residue" evidence="3">
    <location>
        <position position="80"/>
    </location>
</feature>
<dbReference type="AlphaFoldDB" id="A0A0P9D8G6"/>
<feature type="region of interest" description="Disordered" evidence="1">
    <location>
        <begin position="1"/>
        <end position="20"/>
    </location>
</feature>
<organism evidence="3 4">
    <name type="scientific">Kouleothrix aurantiaca</name>
    <dbReference type="NCBI Taxonomy" id="186479"/>
    <lineage>
        <taxon>Bacteria</taxon>
        <taxon>Bacillati</taxon>
        <taxon>Chloroflexota</taxon>
        <taxon>Chloroflexia</taxon>
        <taxon>Chloroflexales</taxon>
        <taxon>Roseiflexineae</taxon>
        <taxon>Roseiflexaceae</taxon>
        <taxon>Kouleothrix</taxon>
    </lineage>
</organism>
<evidence type="ECO:0000313" key="4">
    <source>
        <dbReference type="Proteomes" id="UP000050509"/>
    </source>
</evidence>